<dbReference type="PANTHER" id="PTHR33799">
    <property type="entry name" value="PTS PERMEASE-RELATED-RELATED"/>
    <property type="match status" value="1"/>
</dbReference>
<dbReference type="Gene3D" id="3.40.50.510">
    <property type="entry name" value="Phosphotransferase system, mannose-type IIA component"/>
    <property type="match status" value="1"/>
</dbReference>
<keyword evidence="5" id="KW-0808">Transferase</keyword>
<keyword evidence="6" id="KW-0598">Phosphotransferase system</keyword>
<protein>
    <submittedName>
        <fullName evidence="9">PTS fructose transporter subunit IIA</fullName>
    </submittedName>
</protein>
<dbReference type="InterPro" id="IPR004701">
    <property type="entry name" value="PTS_EIIA_man-typ"/>
</dbReference>
<comment type="caution">
    <text evidence="9">The sequence shown here is derived from an EMBL/GenBank/DDBJ whole genome shotgun (WGS) entry which is preliminary data.</text>
</comment>
<evidence type="ECO:0000256" key="7">
    <source>
        <dbReference type="ARBA" id="ARBA00022777"/>
    </source>
</evidence>
<evidence type="ECO:0000256" key="2">
    <source>
        <dbReference type="ARBA" id="ARBA00022448"/>
    </source>
</evidence>
<evidence type="ECO:0000256" key="4">
    <source>
        <dbReference type="ARBA" id="ARBA00022597"/>
    </source>
</evidence>
<dbReference type="SUPFAM" id="SSF53062">
    <property type="entry name" value="PTS system fructose IIA component-like"/>
    <property type="match status" value="1"/>
</dbReference>
<proteinExistence type="predicted"/>
<dbReference type="InterPro" id="IPR036662">
    <property type="entry name" value="PTS_EIIA_man-typ_sf"/>
</dbReference>
<dbReference type="InterPro" id="IPR051471">
    <property type="entry name" value="Bacterial_PTS_sugar_comp"/>
</dbReference>
<dbReference type="InterPro" id="IPR033887">
    <property type="entry name" value="PTS_IIA_man"/>
</dbReference>
<evidence type="ECO:0000313" key="10">
    <source>
        <dbReference type="Proteomes" id="UP001482231"/>
    </source>
</evidence>
<keyword evidence="3" id="KW-0963">Cytoplasm</keyword>
<dbReference type="PANTHER" id="PTHR33799:SF1">
    <property type="entry name" value="PTS SYSTEM MANNOSE-SPECIFIC EIIAB COMPONENT-RELATED"/>
    <property type="match status" value="1"/>
</dbReference>
<name>A0ABV0ED11_9BURK</name>
<evidence type="ECO:0000313" key="9">
    <source>
        <dbReference type="EMBL" id="MEO1766562.1"/>
    </source>
</evidence>
<evidence type="ECO:0000259" key="8">
    <source>
        <dbReference type="PROSITE" id="PS51096"/>
    </source>
</evidence>
<evidence type="ECO:0000256" key="1">
    <source>
        <dbReference type="ARBA" id="ARBA00004496"/>
    </source>
</evidence>
<keyword evidence="7" id="KW-0418">Kinase</keyword>
<dbReference type="RefSeq" id="WP_347307673.1">
    <property type="nucleotide sequence ID" value="NZ_JBAJEX010000003.1"/>
</dbReference>
<evidence type="ECO:0000256" key="5">
    <source>
        <dbReference type="ARBA" id="ARBA00022679"/>
    </source>
</evidence>
<dbReference type="PROSITE" id="PS51096">
    <property type="entry name" value="PTS_EIIA_TYPE_4"/>
    <property type="match status" value="1"/>
</dbReference>
<keyword evidence="10" id="KW-1185">Reference proteome</keyword>
<comment type="subcellular location">
    <subcellularLocation>
        <location evidence="1">Cytoplasm</location>
    </subcellularLocation>
</comment>
<evidence type="ECO:0000256" key="3">
    <source>
        <dbReference type="ARBA" id="ARBA00022490"/>
    </source>
</evidence>
<sequence length="137" mass="14296">MIGILIIAHGALGESLIHCASHVFGSRPPRLRQLGVSVHDEPAALLPQARALVAELDDGSGVLVLSDIYGATPCNIGCRLLQPGKVEVVAGVNLPMLVRALTYREQPLSVVVEKAISGGREGVIEVSREACSVAAGR</sequence>
<dbReference type="CDD" id="cd00006">
    <property type="entry name" value="PTS_IIA_man"/>
    <property type="match status" value="1"/>
</dbReference>
<feature type="domain" description="PTS EIIA type-4" evidence="8">
    <location>
        <begin position="1"/>
        <end position="123"/>
    </location>
</feature>
<evidence type="ECO:0000256" key="6">
    <source>
        <dbReference type="ARBA" id="ARBA00022683"/>
    </source>
</evidence>
<gene>
    <name evidence="9" type="ORF">V6E02_05000</name>
</gene>
<dbReference type="Proteomes" id="UP001482231">
    <property type="component" value="Unassembled WGS sequence"/>
</dbReference>
<reference evidence="9 10" key="1">
    <citation type="submission" date="2024-02" db="EMBL/GenBank/DDBJ databases">
        <title>New thermophilic sulfur-oxidizing bacteria from a hot springs of the Uzon caldera (Kamchatka, Russia).</title>
        <authorList>
            <person name="Dukat A.M."/>
            <person name="Elcheninov A.G."/>
            <person name="Frolov E.N."/>
        </authorList>
    </citation>
    <scope>NUCLEOTIDE SEQUENCE [LARGE SCALE GENOMIC DNA]</scope>
    <source>
        <strain evidence="9 10">AK1</strain>
    </source>
</reference>
<dbReference type="Pfam" id="PF03610">
    <property type="entry name" value="EIIA-man"/>
    <property type="match status" value="1"/>
</dbReference>
<keyword evidence="4" id="KW-0762">Sugar transport</keyword>
<dbReference type="EMBL" id="JBAJEX010000003">
    <property type="protein sequence ID" value="MEO1766562.1"/>
    <property type="molecule type" value="Genomic_DNA"/>
</dbReference>
<keyword evidence="2" id="KW-0813">Transport</keyword>
<accession>A0ABV0ED11</accession>
<organism evidence="9 10">
    <name type="scientific">Thiobacter aerophilum</name>
    <dbReference type="NCBI Taxonomy" id="3121275"/>
    <lineage>
        <taxon>Bacteria</taxon>
        <taxon>Pseudomonadati</taxon>
        <taxon>Pseudomonadota</taxon>
        <taxon>Betaproteobacteria</taxon>
        <taxon>Burkholderiales</taxon>
        <taxon>Thiobacteraceae</taxon>
        <taxon>Thiobacter</taxon>
    </lineage>
</organism>